<dbReference type="EMBL" id="LS483343">
    <property type="protein sequence ID" value="SQF41018.1"/>
    <property type="molecule type" value="Genomic_DNA"/>
</dbReference>
<dbReference type="RefSeq" id="WP_018030711.1">
    <property type="nucleotide sequence ID" value="NZ_LS483343.1"/>
</dbReference>
<sequence>MPDNRMIVVLMDLFKLKQVNLYELSIKTGIDRDRLVKLLDTINQLLVEKGFSSIQEKEGTYLVSDGLIAAKDTIFSLFKHQDIYLSQEERLGIIYLYTFCRQEFISNNHYQDLLHVSRNTTLTDIKLLKETCQLFEVQLEYTRAEGYHLIGREENKYRLAFYAISHLLQSPIGEWAMAYVMDSWGEAASIDQLSQTCQKVSQLYKLSSIEDRLREYLYLIQFLGLRYKRVLSGKQEVDFASNQTLIHLSHSLLETVSHVYGLPESFISEFQFYYASLLQGAFEGNQDISSNFFHQLTIEIVEEMERLSLIAFDKRSELIAGLERHLIPAYHRLKSHLVAVNSYTDLVKEEHSHLFQLVKEALSPLRRVLGFDLPDSEISYFVIHFGGYIQGQKETAFGYKALVICPNGVSSSLILKENLKNLFPGIKFLERQSIEAITKHSLADVDMIFSTVKIATDRPFFLVPPLFNEEQKKELFHLVNSQFPQSVNLPLKVERLVAIIQKHANIQDQEALTYDLIQFMTKDHDETERRSPLLDELITERTYRHTDQALSWEEAIAQTAAPLLDEGIIEADYVGAMIQKVKDFGPFIDLGKGVAIPHARPDEGVNRIGMSMMSFEQPVQLLNDPQHEIRLMICIAAVDNQTHLKALSHLTAILREEANIQKLISSKTFSDIAAILKED</sequence>
<dbReference type="KEGG" id="sfer:NCTC12278_01614"/>
<dbReference type="Pfam" id="PF00874">
    <property type="entry name" value="PRD"/>
    <property type="match status" value="1"/>
</dbReference>
<dbReference type="Gene3D" id="3.40.50.2300">
    <property type="match status" value="1"/>
</dbReference>
<keyword evidence="4" id="KW-0804">Transcription</keyword>
<dbReference type="InterPro" id="IPR050661">
    <property type="entry name" value="BglG_antiterminators"/>
</dbReference>
<evidence type="ECO:0000313" key="8">
    <source>
        <dbReference type="EMBL" id="SQF41018.1"/>
    </source>
</evidence>
<dbReference type="Pfam" id="PF00359">
    <property type="entry name" value="PTS_EIIA_2"/>
    <property type="match status" value="1"/>
</dbReference>
<dbReference type="AlphaFoldDB" id="A0A2X3VNM4"/>
<evidence type="ECO:0000256" key="2">
    <source>
        <dbReference type="ARBA" id="ARBA00022737"/>
    </source>
</evidence>
<accession>A0A2X3VNM4</accession>
<keyword evidence="3" id="KW-0805">Transcription regulation</keyword>
<keyword evidence="9" id="KW-1185">Reference proteome</keyword>
<dbReference type="CDD" id="cd00211">
    <property type="entry name" value="PTS_IIA_fru"/>
    <property type="match status" value="1"/>
</dbReference>
<dbReference type="PANTHER" id="PTHR30185:SF18">
    <property type="entry name" value="TRANSCRIPTIONAL REGULATOR MTLR"/>
    <property type="match status" value="1"/>
</dbReference>
<dbReference type="GO" id="GO:0009401">
    <property type="term" value="P:phosphoenolpyruvate-dependent sugar phosphotransferase system"/>
    <property type="evidence" value="ECO:0007669"/>
    <property type="project" value="InterPro"/>
</dbReference>
<dbReference type="Gene3D" id="1.10.1790.10">
    <property type="entry name" value="PRD domain"/>
    <property type="match status" value="1"/>
</dbReference>
<feature type="domain" description="PTS EIIB type-2" evidence="6">
    <location>
        <begin position="399"/>
        <end position="487"/>
    </location>
</feature>
<keyword evidence="2" id="KW-0677">Repeat</keyword>
<evidence type="ECO:0000259" key="5">
    <source>
        <dbReference type="PROSITE" id="PS51094"/>
    </source>
</evidence>
<dbReference type="SUPFAM" id="SSF63520">
    <property type="entry name" value="PTS-regulatory domain, PRD"/>
    <property type="match status" value="1"/>
</dbReference>
<dbReference type="InterPro" id="IPR002178">
    <property type="entry name" value="PTS_EIIA_type-2_dom"/>
</dbReference>
<dbReference type="GO" id="GO:0008982">
    <property type="term" value="F:protein-N(PI)-phosphohistidine-sugar phosphotransferase activity"/>
    <property type="evidence" value="ECO:0007669"/>
    <property type="project" value="InterPro"/>
</dbReference>
<dbReference type="InterPro" id="IPR013011">
    <property type="entry name" value="PTS_EIIB_2"/>
</dbReference>
<evidence type="ECO:0000256" key="4">
    <source>
        <dbReference type="ARBA" id="ARBA00023163"/>
    </source>
</evidence>
<organism evidence="8 9">
    <name type="scientific">Streptococcus ferus</name>
    <dbReference type="NCBI Taxonomy" id="1345"/>
    <lineage>
        <taxon>Bacteria</taxon>
        <taxon>Bacillati</taxon>
        <taxon>Bacillota</taxon>
        <taxon>Bacilli</taxon>
        <taxon>Lactobacillales</taxon>
        <taxon>Streptococcaceae</taxon>
        <taxon>Streptococcus</taxon>
    </lineage>
</organism>
<dbReference type="GO" id="GO:0006355">
    <property type="term" value="P:regulation of DNA-templated transcription"/>
    <property type="evidence" value="ECO:0007669"/>
    <property type="project" value="InterPro"/>
</dbReference>
<protein>
    <submittedName>
        <fullName evidence="8">Transcriptional antiterminator</fullName>
        <ecNumber evidence="8">2.7.1.-</ecNumber>
    </submittedName>
</protein>
<evidence type="ECO:0000259" key="7">
    <source>
        <dbReference type="PROSITE" id="PS51372"/>
    </source>
</evidence>
<evidence type="ECO:0000259" key="6">
    <source>
        <dbReference type="PROSITE" id="PS51099"/>
    </source>
</evidence>
<dbReference type="Proteomes" id="UP000249495">
    <property type="component" value="Chromosome 1"/>
</dbReference>
<dbReference type="PANTHER" id="PTHR30185">
    <property type="entry name" value="CRYPTIC BETA-GLUCOSIDE BGL OPERON ANTITERMINATOR"/>
    <property type="match status" value="1"/>
</dbReference>
<evidence type="ECO:0000256" key="3">
    <source>
        <dbReference type="ARBA" id="ARBA00023015"/>
    </source>
</evidence>
<dbReference type="InterPro" id="IPR036634">
    <property type="entry name" value="PRD_sf"/>
</dbReference>
<dbReference type="InterPro" id="IPR036095">
    <property type="entry name" value="PTS_EIIB-like_sf"/>
</dbReference>
<reference evidence="8 9" key="1">
    <citation type="submission" date="2018-06" db="EMBL/GenBank/DDBJ databases">
        <authorList>
            <consortium name="Pathogen Informatics"/>
            <person name="Doyle S."/>
        </authorList>
    </citation>
    <scope>NUCLEOTIDE SEQUENCE [LARGE SCALE GENOMIC DNA]</scope>
    <source>
        <strain evidence="8 9">NCTC12278</strain>
    </source>
</reference>
<feature type="domain" description="PRD" evidence="7">
    <location>
        <begin position="288"/>
        <end position="395"/>
    </location>
</feature>
<dbReference type="SUPFAM" id="SSF55804">
    <property type="entry name" value="Phoshotransferase/anion transport protein"/>
    <property type="match status" value="1"/>
</dbReference>
<keyword evidence="1 8" id="KW-0808">Transferase</keyword>
<dbReference type="Gene3D" id="3.40.930.10">
    <property type="entry name" value="Mannitol-specific EII, Chain A"/>
    <property type="match status" value="1"/>
</dbReference>
<feature type="domain" description="PTS EIIA type-2" evidence="5">
    <location>
        <begin position="536"/>
        <end position="679"/>
    </location>
</feature>
<dbReference type="SUPFAM" id="SSF52794">
    <property type="entry name" value="PTS system IIB component-like"/>
    <property type="match status" value="1"/>
</dbReference>
<dbReference type="PROSITE" id="PS51372">
    <property type="entry name" value="PRD_2"/>
    <property type="match status" value="1"/>
</dbReference>
<evidence type="ECO:0000313" key="9">
    <source>
        <dbReference type="Proteomes" id="UP000249495"/>
    </source>
</evidence>
<dbReference type="PROSITE" id="PS00372">
    <property type="entry name" value="PTS_EIIA_TYPE_2_HIS"/>
    <property type="match status" value="1"/>
</dbReference>
<dbReference type="PROSITE" id="PS51099">
    <property type="entry name" value="PTS_EIIB_TYPE_2"/>
    <property type="match status" value="1"/>
</dbReference>
<dbReference type="OrthoDB" id="369398at2"/>
<proteinExistence type="predicted"/>
<dbReference type="InterPro" id="IPR016152">
    <property type="entry name" value="PTrfase/Anion_transptr"/>
</dbReference>
<dbReference type="PROSITE" id="PS51094">
    <property type="entry name" value="PTS_EIIA_TYPE_2"/>
    <property type="match status" value="1"/>
</dbReference>
<gene>
    <name evidence="8" type="primary">ulaC_1</name>
    <name evidence="8" type="ORF">NCTC12278_01614</name>
</gene>
<name>A0A2X3VNM4_9STRE</name>
<dbReference type="CDD" id="cd05568">
    <property type="entry name" value="PTS_IIB_bgl_like"/>
    <property type="match status" value="1"/>
</dbReference>
<dbReference type="InterPro" id="IPR011608">
    <property type="entry name" value="PRD"/>
</dbReference>
<evidence type="ECO:0000256" key="1">
    <source>
        <dbReference type="ARBA" id="ARBA00022679"/>
    </source>
</evidence>
<dbReference type="EC" id="2.7.1.-" evidence="8"/>
<dbReference type="STRING" id="1123303.GCA_000372425_01389"/>